<organism evidence="13 14">
    <name type="scientific">Ectocarpus siliculosus</name>
    <name type="common">Brown alga</name>
    <name type="synonym">Conferva siliculosa</name>
    <dbReference type="NCBI Taxonomy" id="2880"/>
    <lineage>
        <taxon>Eukaryota</taxon>
        <taxon>Sar</taxon>
        <taxon>Stramenopiles</taxon>
        <taxon>Ochrophyta</taxon>
        <taxon>PX clade</taxon>
        <taxon>Phaeophyceae</taxon>
        <taxon>Ectocarpales</taxon>
        <taxon>Ectocarpaceae</taxon>
        <taxon>Ectocarpus</taxon>
    </lineage>
</organism>
<keyword evidence="6 11" id="KW-0067">ATP-binding</keyword>
<keyword evidence="14" id="KW-1185">Reference proteome</keyword>
<dbReference type="InterPro" id="IPR016135">
    <property type="entry name" value="UBQ-conjugating_enzyme/RWD"/>
</dbReference>
<evidence type="ECO:0000256" key="7">
    <source>
        <dbReference type="ARBA" id="ARBA00023242"/>
    </source>
</evidence>
<dbReference type="GO" id="GO:0005634">
    <property type="term" value="C:nucleus"/>
    <property type="evidence" value="ECO:0007669"/>
    <property type="project" value="UniProtKB-SubCell"/>
</dbReference>
<evidence type="ECO:0000313" key="14">
    <source>
        <dbReference type="Proteomes" id="UP000002630"/>
    </source>
</evidence>
<dbReference type="STRING" id="2880.D7FRN0"/>
<keyword evidence="4 11" id="KW-0547">Nucleotide-binding</keyword>
<comment type="similarity">
    <text evidence="11">Belongs to the ubiquitin-conjugating enzyme family.</text>
</comment>
<dbReference type="PROSITE" id="PS50127">
    <property type="entry name" value="UBC_2"/>
    <property type="match status" value="1"/>
</dbReference>
<dbReference type="SMART" id="SM00212">
    <property type="entry name" value="UBCc"/>
    <property type="match status" value="1"/>
</dbReference>
<dbReference type="Pfam" id="PF00179">
    <property type="entry name" value="UQ_con"/>
    <property type="match status" value="1"/>
</dbReference>
<dbReference type="InterPro" id="IPR050113">
    <property type="entry name" value="Ub_conjugating_enzyme"/>
</dbReference>
<dbReference type="FunFam" id="3.10.110.10:FF:000035">
    <property type="entry name" value="SUMO-conjugating enzyme ubc9"/>
    <property type="match status" value="1"/>
</dbReference>
<dbReference type="PROSITE" id="PS00183">
    <property type="entry name" value="UBC_1"/>
    <property type="match status" value="1"/>
</dbReference>
<name>D7FRN0_ECTSI</name>
<keyword evidence="3" id="KW-0808">Transferase</keyword>
<evidence type="ECO:0000256" key="1">
    <source>
        <dbReference type="ARBA" id="ARBA00004123"/>
    </source>
</evidence>
<proteinExistence type="inferred from homology"/>
<dbReference type="AlphaFoldDB" id="D7FRN0"/>
<dbReference type="InterPro" id="IPR023313">
    <property type="entry name" value="UBQ-conjugating_AS"/>
</dbReference>
<keyword evidence="5 11" id="KW-0833">Ubl conjugation pathway</keyword>
<feature type="active site" description="Glycyl thioester intermediate" evidence="10">
    <location>
        <position position="95"/>
    </location>
</feature>
<evidence type="ECO:0000256" key="8">
    <source>
        <dbReference type="ARBA" id="ARBA00039165"/>
    </source>
</evidence>
<evidence type="ECO:0000256" key="2">
    <source>
        <dbReference type="ARBA" id="ARBA00004718"/>
    </source>
</evidence>
<evidence type="ECO:0000256" key="6">
    <source>
        <dbReference type="ARBA" id="ARBA00022840"/>
    </source>
</evidence>
<dbReference type="GO" id="GO:0005524">
    <property type="term" value="F:ATP binding"/>
    <property type="evidence" value="ECO:0007669"/>
    <property type="project" value="UniProtKB-UniRule"/>
</dbReference>
<evidence type="ECO:0000313" key="13">
    <source>
        <dbReference type="EMBL" id="CBJ30821.1"/>
    </source>
</evidence>
<gene>
    <name evidence="13" type="ORF">Esi_0216_0042</name>
</gene>
<evidence type="ECO:0000256" key="5">
    <source>
        <dbReference type="ARBA" id="ARBA00022786"/>
    </source>
</evidence>
<dbReference type="CDD" id="cd23798">
    <property type="entry name" value="UBCc_UBE2I"/>
    <property type="match status" value="1"/>
</dbReference>
<comment type="subcellular location">
    <subcellularLocation>
        <location evidence="1">Nucleus</location>
    </subcellularLocation>
</comment>
<protein>
    <recommendedName>
        <fullName evidence="8">SUMO-conjugating enzyme UBC9</fullName>
    </recommendedName>
    <alternativeName>
        <fullName evidence="9">Ubiquitin carrier protein 9</fullName>
    </alternativeName>
</protein>
<evidence type="ECO:0000256" key="10">
    <source>
        <dbReference type="PROSITE-ProRule" id="PRU10133"/>
    </source>
</evidence>
<dbReference type="Proteomes" id="UP000002630">
    <property type="component" value="Linkage Group LG26"/>
</dbReference>
<evidence type="ECO:0000256" key="4">
    <source>
        <dbReference type="ARBA" id="ARBA00022741"/>
    </source>
</evidence>
<evidence type="ECO:0000256" key="9">
    <source>
        <dbReference type="ARBA" id="ARBA00044296"/>
    </source>
</evidence>
<keyword evidence="7" id="KW-0539">Nucleus</keyword>
<evidence type="ECO:0000256" key="3">
    <source>
        <dbReference type="ARBA" id="ARBA00022679"/>
    </source>
</evidence>
<reference evidence="13 14" key="1">
    <citation type="journal article" date="2010" name="Nature">
        <title>The Ectocarpus genome and the independent evolution of multicellularity in brown algae.</title>
        <authorList>
            <person name="Cock J.M."/>
            <person name="Sterck L."/>
            <person name="Rouze P."/>
            <person name="Scornet D."/>
            <person name="Allen A.E."/>
            <person name="Amoutzias G."/>
            <person name="Anthouard V."/>
            <person name="Artiguenave F."/>
            <person name="Aury J.M."/>
            <person name="Badger J.H."/>
            <person name="Beszteri B."/>
            <person name="Billiau K."/>
            <person name="Bonnet E."/>
            <person name="Bothwell J.H."/>
            <person name="Bowler C."/>
            <person name="Boyen C."/>
            <person name="Brownlee C."/>
            <person name="Carrano C.J."/>
            <person name="Charrier B."/>
            <person name="Cho G.Y."/>
            <person name="Coelho S.M."/>
            <person name="Collen J."/>
            <person name="Corre E."/>
            <person name="Da Silva C."/>
            <person name="Delage L."/>
            <person name="Delaroque N."/>
            <person name="Dittami S.M."/>
            <person name="Doulbeau S."/>
            <person name="Elias M."/>
            <person name="Farnham G."/>
            <person name="Gachon C.M."/>
            <person name="Gschloessl B."/>
            <person name="Heesch S."/>
            <person name="Jabbari K."/>
            <person name="Jubin C."/>
            <person name="Kawai H."/>
            <person name="Kimura K."/>
            <person name="Kloareg B."/>
            <person name="Kupper F.C."/>
            <person name="Lang D."/>
            <person name="Le Bail A."/>
            <person name="Leblanc C."/>
            <person name="Lerouge P."/>
            <person name="Lohr M."/>
            <person name="Lopez P.J."/>
            <person name="Martens C."/>
            <person name="Maumus F."/>
            <person name="Michel G."/>
            <person name="Miranda-Saavedra D."/>
            <person name="Morales J."/>
            <person name="Moreau H."/>
            <person name="Motomura T."/>
            <person name="Nagasato C."/>
            <person name="Napoli C.A."/>
            <person name="Nelson D.R."/>
            <person name="Nyvall-Collen P."/>
            <person name="Peters A.F."/>
            <person name="Pommier C."/>
            <person name="Potin P."/>
            <person name="Poulain J."/>
            <person name="Quesneville H."/>
            <person name="Read B."/>
            <person name="Rensing S.A."/>
            <person name="Ritter A."/>
            <person name="Rousvoal S."/>
            <person name="Samanta M."/>
            <person name="Samson G."/>
            <person name="Schroeder D.C."/>
            <person name="Segurens B."/>
            <person name="Strittmatter M."/>
            <person name="Tonon T."/>
            <person name="Tregear J.W."/>
            <person name="Valentin K."/>
            <person name="von Dassow P."/>
            <person name="Yamagishi T."/>
            <person name="Van de Peer Y."/>
            <person name="Wincker P."/>
        </authorList>
    </citation>
    <scope>NUCLEOTIDE SEQUENCE [LARGE SCALE GENOMIC DNA]</scope>
    <source>
        <strain evidence="14">Ec32 / CCAP1310/4</strain>
    </source>
</reference>
<feature type="domain" description="UBC core" evidence="12">
    <location>
        <begin position="4"/>
        <end position="159"/>
    </location>
</feature>
<dbReference type="InterPro" id="IPR000608">
    <property type="entry name" value="UBC"/>
</dbReference>
<dbReference type="EMBL" id="FN649751">
    <property type="protein sequence ID" value="CBJ30821.1"/>
    <property type="molecule type" value="Genomic_DNA"/>
</dbReference>
<dbReference type="GO" id="GO:0019787">
    <property type="term" value="F:ubiquitin-like protein transferase activity"/>
    <property type="evidence" value="ECO:0007669"/>
    <property type="project" value="UniProtKB-ARBA"/>
</dbReference>
<sequence length="161" mass="18412">MSGIAAARLKQERKDWRRDPDRPFGWWTRLSANPDGSSSIMKWECGLPGPKNTNWEGGEYRIHMEFTEDYPSKPPKCKFVPPLFHPNVYPSGTICLSILNEGQGWRPSITIKQMLHGIFELLDNPNPDDPAQSEAYQLFVNNKAEYDRRVLIEAKKNPPAA</sequence>
<dbReference type="FunCoup" id="D7FRN0">
    <property type="interactions" value="586"/>
</dbReference>
<dbReference type="InParanoid" id="D7FRN0"/>
<evidence type="ECO:0000256" key="11">
    <source>
        <dbReference type="RuleBase" id="RU362109"/>
    </source>
</evidence>
<dbReference type="SUPFAM" id="SSF54495">
    <property type="entry name" value="UBC-like"/>
    <property type="match status" value="1"/>
</dbReference>
<dbReference type="OMA" id="WKPTISI"/>
<dbReference type="OrthoDB" id="6600758at2759"/>
<dbReference type="EMBL" id="FN648394">
    <property type="protein sequence ID" value="CBJ30821.1"/>
    <property type="molecule type" value="Genomic_DNA"/>
</dbReference>
<dbReference type="eggNOG" id="KOG0424">
    <property type="taxonomic scope" value="Eukaryota"/>
</dbReference>
<dbReference type="GO" id="GO:0005694">
    <property type="term" value="C:chromosome"/>
    <property type="evidence" value="ECO:0007669"/>
    <property type="project" value="UniProtKB-ARBA"/>
</dbReference>
<dbReference type="Gene3D" id="3.10.110.10">
    <property type="entry name" value="Ubiquitin Conjugating Enzyme"/>
    <property type="match status" value="1"/>
</dbReference>
<evidence type="ECO:0000259" key="12">
    <source>
        <dbReference type="PROSITE" id="PS50127"/>
    </source>
</evidence>
<accession>D7FRN0</accession>
<comment type="pathway">
    <text evidence="2">Protein modification; protein sumoylation.</text>
</comment>
<dbReference type="PANTHER" id="PTHR24067">
    <property type="entry name" value="UBIQUITIN-CONJUGATING ENZYME E2"/>
    <property type="match status" value="1"/>
</dbReference>